<dbReference type="PANTHER" id="PTHR35770:SF1">
    <property type="entry name" value="U2 SMALL NUCLEAR RIBONUCLEOPROTEIN AUXILIARY FACTOR-LIKE PROTEIN"/>
    <property type="match status" value="1"/>
</dbReference>
<reference evidence="1 2" key="1">
    <citation type="submission" date="2024-01" db="EMBL/GenBank/DDBJ databases">
        <title>Genome assemblies of Stephania.</title>
        <authorList>
            <person name="Yang L."/>
        </authorList>
    </citation>
    <scope>NUCLEOTIDE SEQUENCE [LARGE SCALE GENOMIC DNA]</scope>
    <source>
        <strain evidence="1">QJT</strain>
        <tissue evidence="1">Leaf</tissue>
    </source>
</reference>
<name>A0AAP0I7V1_9MAGN</name>
<keyword evidence="2" id="KW-1185">Reference proteome</keyword>
<dbReference type="Proteomes" id="UP001417504">
    <property type="component" value="Unassembled WGS sequence"/>
</dbReference>
<comment type="caution">
    <text evidence="1">The sequence shown here is derived from an EMBL/GenBank/DDBJ whole genome shotgun (WGS) entry which is preliminary data.</text>
</comment>
<dbReference type="AlphaFoldDB" id="A0AAP0I7V1"/>
<organism evidence="1 2">
    <name type="scientific">Stephania japonica</name>
    <dbReference type="NCBI Taxonomy" id="461633"/>
    <lineage>
        <taxon>Eukaryota</taxon>
        <taxon>Viridiplantae</taxon>
        <taxon>Streptophyta</taxon>
        <taxon>Embryophyta</taxon>
        <taxon>Tracheophyta</taxon>
        <taxon>Spermatophyta</taxon>
        <taxon>Magnoliopsida</taxon>
        <taxon>Ranunculales</taxon>
        <taxon>Menispermaceae</taxon>
        <taxon>Menispermoideae</taxon>
        <taxon>Cissampelideae</taxon>
        <taxon>Stephania</taxon>
    </lineage>
</organism>
<evidence type="ECO:0000313" key="1">
    <source>
        <dbReference type="EMBL" id="KAK9110316.1"/>
    </source>
</evidence>
<evidence type="ECO:0000313" key="2">
    <source>
        <dbReference type="Proteomes" id="UP001417504"/>
    </source>
</evidence>
<sequence>MVRGFEGLEPIFGEANAQNGSHQFLFHVHPLDASRIRIHVTDFHSHTWEAVRSVQQFEDLRDNIGIGGSWSEFLDYFISSLKSDTVKLVVVKKRPRETINNHISEAGSSDETIARLTAHKSKGMPLLSIPLERLMDSSANDAMSNLSLELFKAFKNRCNVTIKAEDGSLDKLSKKLSTEQEKDECIQNKPDVSPVSKKQKIPKFDLSDKVLHAGKKFDSVSVSAMDNSLEINHAEKQFIPDSSPSKVSQRRIAPAYHRAKVRGAILDDTENSN</sequence>
<protein>
    <submittedName>
        <fullName evidence="1">Uncharacterized protein</fullName>
    </submittedName>
</protein>
<gene>
    <name evidence="1" type="ORF">Sjap_018376</name>
</gene>
<dbReference type="PANTHER" id="PTHR35770">
    <property type="entry name" value="U2 SMALL NUCLEAR RIBONUCLEOPROTEIN AUXILIARY FACTOR-LIKE PROTEIN"/>
    <property type="match status" value="1"/>
</dbReference>
<proteinExistence type="predicted"/>
<dbReference type="EMBL" id="JBBNAE010000007">
    <property type="protein sequence ID" value="KAK9110316.1"/>
    <property type="molecule type" value="Genomic_DNA"/>
</dbReference>
<accession>A0AAP0I7V1</accession>